<dbReference type="GO" id="GO:0043015">
    <property type="term" value="F:gamma-tubulin binding"/>
    <property type="evidence" value="ECO:0007669"/>
    <property type="project" value="InterPro"/>
</dbReference>
<accession>A0A6A5H8N6</accession>
<dbReference type="AlphaFoldDB" id="A0A6A5H8N6"/>
<comment type="subcellular location">
    <subcellularLocation>
        <location evidence="1">Cytoplasm</location>
        <location evidence="1">Cytoskeleton</location>
    </subcellularLocation>
</comment>
<dbReference type="GO" id="GO:0000278">
    <property type="term" value="P:mitotic cell cycle"/>
    <property type="evidence" value="ECO:0007669"/>
    <property type="project" value="TreeGrafter"/>
</dbReference>
<dbReference type="GO" id="GO:0000922">
    <property type="term" value="C:spindle pole"/>
    <property type="evidence" value="ECO:0007669"/>
    <property type="project" value="InterPro"/>
</dbReference>
<feature type="compositionally biased region" description="Polar residues" evidence="5">
    <location>
        <begin position="94"/>
        <end position="123"/>
    </location>
</feature>
<evidence type="ECO:0000256" key="4">
    <source>
        <dbReference type="ARBA" id="ARBA00023212"/>
    </source>
</evidence>
<dbReference type="KEGG" id="crq:GCK72_011467"/>
<evidence type="ECO:0000256" key="5">
    <source>
        <dbReference type="SAM" id="MobiDB-lite"/>
    </source>
</evidence>
<evidence type="ECO:0000313" key="8">
    <source>
        <dbReference type="Proteomes" id="UP000483820"/>
    </source>
</evidence>
<keyword evidence="2" id="KW-0963">Cytoplasm</keyword>
<dbReference type="GO" id="GO:0051011">
    <property type="term" value="F:microtubule minus-end binding"/>
    <property type="evidence" value="ECO:0007669"/>
    <property type="project" value="TreeGrafter"/>
</dbReference>
<keyword evidence="4" id="KW-0206">Cytoskeleton</keyword>
<evidence type="ECO:0000256" key="1">
    <source>
        <dbReference type="ARBA" id="ARBA00004245"/>
    </source>
</evidence>
<dbReference type="CTD" id="9823480"/>
<organism evidence="7 8">
    <name type="scientific">Caenorhabditis remanei</name>
    <name type="common">Caenorhabditis vulgaris</name>
    <dbReference type="NCBI Taxonomy" id="31234"/>
    <lineage>
        <taxon>Eukaryota</taxon>
        <taxon>Metazoa</taxon>
        <taxon>Ecdysozoa</taxon>
        <taxon>Nematoda</taxon>
        <taxon>Chromadorea</taxon>
        <taxon>Rhabditida</taxon>
        <taxon>Rhabditina</taxon>
        <taxon>Rhabditomorpha</taxon>
        <taxon>Rhabditoidea</taxon>
        <taxon>Rhabditidae</taxon>
        <taxon>Peloderinae</taxon>
        <taxon>Caenorhabditis</taxon>
    </lineage>
</organism>
<dbReference type="PANTHER" id="PTHR19302">
    <property type="entry name" value="GAMMA TUBULIN COMPLEX PROTEIN"/>
    <property type="match status" value="1"/>
</dbReference>
<gene>
    <name evidence="7" type="ORF">GCK72_011467</name>
</gene>
<dbReference type="EMBL" id="WUAV01000003">
    <property type="protein sequence ID" value="KAF1763201.1"/>
    <property type="molecule type" value="Genomic_DNA"/>
</dbReference>
<proteinExistence type="predicted"/>
<reference evidence="7 8" key="1">
    <citation type="submission" date="2019-12" db="EMBL/GenBank/DDBJ databases">
        <title>Chromosome-level assembly of the Caenorhabditis remanei genome.</title>
        <authorList>
            <person name="Teterina A.A."/>
            <person name="Willis J.H."/>
            <person name="Phillips P.C."/>
        </authorList>
    </citation>
    <scope>NUCLEOTIDE SEQUENCE [LARGE SCALE GENOMIC DNA]</scope>
    <source>
        <strain evidence="7 8">PX506</strain>
        <tissue evidence="7">Whole organism</tissue>
    </source>
</reference>
<feature type="region of interest" description="Disordered" evidence="5">
    <location>
        <begin position="1"/>
        <end position="123"/>
    </location>
</feature>
<dbReference type="GO" id="GO:0000930">
    <property type="term" value="C:gamma-tubulin complex"/>
    <property type="evidence" value="ECO:0007669"/>
    <property type="project" value="TreeGrafter"/>
</dbReference>
<dbReference type="RefSeq" id="XP_053588049.1">
    <property type="nucleotide sequence ID" value="XM_053728472.1"/>
</dbReference>
<evidence type="ECO:0000313" key="7">
    <source>
        <dbReference type="EMBL" id="KAF1763201.1"/>
    </source>
</evidence>
<evidence type="ECO:0000256" key="2">
    <source>
        <dbReference type="ARBA" id="ARBA00022490"/>
    </source>
</evidence>
<dbReference type="GeneID" id="9823480"/>
<dbReference type="InterPro" id="IPR007259">
    <property type="entry name" value="GCP"/>
</dbReference>
<dbReference type="Pfam" id="PF04130">
    <property type="entry name" value="GCP_C_terminal"/>
    <property type="match status" value="1"/>
</dbReference>
<feature type="compositionally biased region" description="Low complexity" evidence="5">
    <location>
        <begin position="1"/>
        <end position="14"/>
    </location>
</feature>
<dbReference type="GO" id="GO:0031122">
    <property type="term" value="P:cytoplasmic microtubule organization"/>
    <property type="evidence" value="ECO:0007669"/>
    <property type="project" value="TreeGrafter"/>
</dbReference>
<feature type="domain" description="Gamma tubulin complex component C-terminal" evidence="6">
    <location>
        <begin position="458"/>
        <end position="761"/>
    </location>
</feature>
<feature type="compositionally biased region" description="Polar residues" evidence="5">
    <location>
        <begin position="37"/>
        <end position="71"/>
    </location>
</feature>
<evidence type="ECO:0000256" key="3">
    <source>
        <dbReference type="ARBA" id="ARBA00022701"/>
    </source>
</evidence>
<dbReference type="GO" id="GO:0051321">
    <property type="term" value="P:meiotic cell cycle"/>
    <property type="evidence" value="ECO:0007669"/>
    <property type="project" value="TreeGrafter"/>
</dbReference>
<dbReference type="PANTHER" id="PTHR19302:SF14">
    <property type="entry name" value="GAMMA-TUBULIN COMPLEX COMPONENT 3"/>
    <property type="match status" value="1"/>
</dbReference>
<dbReference type="GO" id="GO:0005874">
    <property type="term" value="C:microtubule"/>
    <property type="evidence" value="ECO:0007669"/>
    <property type="project" value="UniProtKB-KW"/>
</dbReference>
<name>A0A6A5H8N6_CAERE</name>
<keyword evidence="3" id="KW-0493">Microtubule</keyword>
<sequence length="780" mass="87923">MTSSRSRANSSFTSYDHRMERQLTGSQRPRSPYRMSGNGSIPTTRVSPLTASNHLFSAPNNGYSTTSTTPTHHLRGMLPSSRLREESPGGGSAHQYQRTNSSNGQIQMRQTTPSSGSHQIPQMTSSVRAHINSKSNTPLHSRLGNAITETESTVCECLLSALIGIESRLFTPIHRKMTITSTASISTTHLAVCQRVLSVANIYLLLSHKENPYPDGMHVTTALLAAIRSIIGDYIGDIDELRRMKGLRFHHCLPLIDKWSIRLNIVAMAHKIRHLPQLDLLENLYILNSAYSFEEDRRVVLNKIMDYCMGVYCSQMMEWMTTGEVPVDKWIIGKDAQNRDELVLRKIPIFMSDEDARIVSSGAPLTRFWAQILDFEPKNSDFSALKSIFHFSKSEKSLPHVHGASDEDLESIDRTTTVVRGALCPKLIFQKELTACLMILRDVVCGIVMRMVLTTGRLKEHILKATSFFFLSDPRFTATLYSVIKEASLGLRPGSASLTRQQVSSALAAALEACTSTNSSHSDSEDRKKQKLKFKLDAMTSLGSTPNVSSKMQFVTPLSPHYEPHLDLMKPIFSACDSAYESIFHVLWAIELARFSCQETSTQNLPGIMRFLLRNYSLRENATCLLNTLSHVFCIINSSLLRLRSHISIQLRQLLSRFLAAIDEKCVDVDDVIREHLKFTRHVSVVVFVRNNERIEHELANLLRVAFEAQDLTKEFVETWSDVIDQTDSDENVRKARIAECCQKRTIAVRILLETVNKCHKNLMELLDEQITYGNDALLE</sequence>
<dbReference type="Proteomes" id="UP000483820">
    <property type="component" value="Chromosome III"/>
</dbReference>
<comment type="caution">
    <text evidence="7">The sequence shown here is derived from an EMBL/GenBank/DDBJ whole genome shotgun (WGS) entry which is preliminary data.</text>
</comment>
<dbReference type="GO" id="GO:0007020">
    <property type="term" value="P:microtubule nucleation"/>
    <property type="evidence" value="ECO:0007669"/>
    <property type="project" value="InterPro"/>
</dbReference>
<evidence type="ECO:0000259" key="6">
    <source>
        <dbReference type="Pfam" id="PF04130"/>
    </source>
</evidence>
<dbReference type="GO" id="GO:0051225">
    <property type="term" value="P:spindle assembly"/>
    <property type="evidence" value="ECO:0007669"/>
    <property type="project" value="TreeGrafter"/>
</dbReference>
<protein>
    <recommendedName>
        <fullName evidence="6">Gamma tubulin complex component C-terminal domain-containing protein</fullName>
    </recommendedName>
</protein>
<dbReference type="InterPro" id="IPR040457">
    <property type="entry name" value="GCP_C"/>
</dbReference>